<protein>
    <submittedName>
        <fullName evidence="1">Uncharacterized protein</fullName>
    </submittedName>
</protein>
<comment type="caution">
    <text evidence="1">The sequence shown here is derived from an EMBL/GenBank/DDBJ whole genome shotgun (WGS) entry which is preliminary data.</text>
</comment>
<name>A0ABV8MZT9_9ACTN</name>
<accession>A0ABV8MZT9</accession>
<evidence type="ECO:0000313" key="2">
    <source>
        <dbReference type="Proteomes" id="UP001595871"/>
    </source>
</evidence>
<evidence type="ECO:0000313" key="1">
    <source>
        <dbReference type="EMBL" id="MFC4186123.1"/>
    </source>
</evidence>
<proteinExistence type="predicted"/>
<gene>
    <name evidence="1" type="ORF">ACFO3R_06945</name>
</gene>
<dbReference type="RefSeq" id="WP_200697104.1">
    <property type="nucleotide sequence ID" value="NZ_BAAAYA010000008.1"/>
</dbReference>
<sequence>MAVEPSTAALRAELEHLRHAHALAVAQTEHGRLLAHHHHGRHCRVMTGIT</sequence>
<reference evidence="2" key="1">
    <citation type="journal article" date="2019" name="Int. J. Syst. Evol. Microbiol.">
        <title>The Global Catalogue of Microorganisms (GCM) 10K type strain sequencing project: providing services to taxonomists for standard genome sequencing and annotation.</title>
        <authorList>
            <consortium name="The Broad Institute Genomics Platform"/>
            <consortium name="The Broad Institute Genome Sequencing Center for Infectious Disease"/>
            <person name="Wu L."/>
            <person name="Ma J."/>
        </authorList>
    </citation>
    <scope>NUCLEOTIDE SEQUENCE [LARGE SCALE GENOMIC DNA]</scope>
    <source>
        <strain evidence="2">CCM 3243</strain>
    </source>
</reference>
<dbReference type="Proteomes" id="UP001595871">
    <property type="component" value="Unassembled WGS sequence"/>
</dbReference>
<organism evidence="1 2">
    <name type="scientific">Streptomyces flavovirens</name>
    <dbReference type="NCBI Taxonomy" id="52258"/>
    <lineage>
        <taxon>Bacteria</taxon>
        <taxon>Bacillati</taxon>
        <taxon>Actinomycetota</taxon>
        <taxon>Actinomycetes</taxon>
        <taxon>Kitasatosporales</taxon>
        <taxon>Streptomycetaceae</taxon>
        <taxon>Streptomyces</taxon>
    </lineage>
</organism>
<dbReference type="EMBL" id="JBHSCF010000009">
    <property type="protein sequence ID" value="MFC4186123.1"/>
    <property type="molecule type" value="Genomic_DNA"/>
</dbReference>
<keyword evidence="2" id="KW-1185">Reference proteome</keyword>